<name>A0A220MCK8_9BACL</name>
<dbReference type="EMBL" id="CP018145">
    <property type="protein sequence ID" value="ASJ52716.1"/>
    <property type="molecule type" value="Genomic_DNA"/>
</dbReference>
<evidence type="ECO:0008006" key="3">
    <source>
        <dbReference type="Google" id="ProtNLM"/>
    </source>
</evidence>
<proteinExistence type="predicted"/>
<dbReference type="Gene3D" id="3.30.1380.20">
    <property type="entry name" value="Trafficking protein particle complex subunit 3"/>
    <property type="match status" value="1"/>
</dbReference>
<protein>
    <recommendedName>
        <fullName evidence="3">DUF2507 domain-containing protein</fullName>
    </recommendedName>
</protein>
<dbReference type="SUPFAM" id="SSF111126">
    <property type="entry name" value="Ligand-binding domain in the NO signalling and Golgi transport"/>
    <property type="match status" value="1"/>
</dbReference>
<dbReference type="InterPro" id="IPR019642">
    <property type="entry name" value="DUF2507"/>
</dbReference>
<accession>A0A220MCK8</accession>
<sequence length="150" mass="16978">MKEKDQLAALLPPETIPYAERMNMPYLGYHLLRETLTSTLLGDSENHILYWIGKNMGRQIPIQSATGPIMPFIRLGLGQLDVVEETGQKIVYSLNHSIFSYQSIERLGCRLSFEAGIIAGMIEQWKEREAFSKIEMESSSDIRISVQVAS</sequence>
<dbReference type="RefSeq" id="WP_088906600.1">
    <property type="nucleotide sequence ID" value="NZ_CP018145.1"/>
</dbReference>
<reference evidence="1 2" key="1">
    <citation type="submission" date="2016-11" db="EMBL/GenBank/DDBJ databases">
        <authorList>
            <person name="Jaros S."/>
            <person name="Januszkiewicz K."/>
            <person name="Wedrychowicz H."/>
        </authorList>
    </citation>
    <scope>NUCLEOTIDE SEQUENCE [LARGE SCALE GENOMIC DNA]</scope>
    <source>
        <strain evidence="1 2">NF2</strain>
    </source>
</reference>
<dbReference type="Pfam" id="PF10702">
    <property type="entry name" value="DUF2507"/>
    <property type="match status" value="1"/>
</dbReference>
<dbReference type="AlphaFoldDB" id="A0A220MCK8"/>
<dbReference type="InterPro" id="IPR024096">
    <property type="entry name" value="NO_sig/Golgi_transp_ligand-bd"/>
</dbReference>
<organism evidence="1 2">
    <name type="scientific">Brevibacillus formosus</name>
    <dbReference type="NCBI Taxonomy" id="54913"/>
    <lineage>
        <taxon>Bacteria</taxon>
        <taxon>Bacillati</taxon>
        <taxon>Bacillota</taxon>
        <taxon>Bacilli</taxon>
        <taxon>Bacillales</taxon>
        <taxon>Paenibacillaceae</taxon>
        <taxon>Brevibacillus</taxon>
    </lineage>
</organism>
<dbReference type="KEGG" id="bfm:BP422_03585"/>
<dbReference type="Proteomes" id="UP000197781">
    <property type="component" value="Chromosome"/>
</dbReference>
<evidence type="ECO:0000313" key="1">
    <source>
        <dbReference type="EMBL" id="ASJ52716.1"/>
    </source>
</evidence>
<gene>
    <name evidence="1" type="ORF">BP422_03585</name>
</gene>
<evidence type="ECO:0000313" key="2">
    <source>
        <dbReference type="Proteomes" id="UP000197781"/>
    </source>
</evidence>